<gene>
    <name evidence="1" type="ORF">GCM10009129_12100</name>
</gene>
<proteinExistence type="predicted"/>
<name>A0ABN0VSN1_9GAMM</name>
<organism evidence="1 2">
    <name type="scientific">Psychrobacter aestuarii</name>
    <dbReference type="NCBI Taxonomy" id="556327"/>
    <lineage>
        <taxon>Bacteria</taxon>
        <taxon>Pseudomonadati</taxon>
        <taxon>Pseudomonadota</taxon>
        <taxon>Gammaproteobacteria</taxon>
        <taxon>Moraxellales</taxon>
        <taxon>Moraxellaceae</taxon>
        <taxon>Psychrobacter</taxon>
    </lineage>
</organism>
<sequence length="100" mass="10930">MVTHIKHLLFAPLYLYQGRKVKRSTLRLPEPIGARCGQMDFAHGGNAQATQRQQTLRLMIVGDSAVAGVGSDTQQDALVGQLLLAFPQQPSITAQFKTLI</sequence>
<reference evidence="1 2" key="1">
    <citation type="journal article" date="2019" name="Int. J. Syst. Evol. Microbiol.">
        <title>The Global Catalogue of Microorganisms (GCM) 10K type strain sequencing project: providing services to taxonomists for standard genome sequencing and annotation.</title>
        <authorList>
            <consortium name="The Broad Institute Genomics Platform"/>
            <consortium name="The Broad Institute Genome Sequencing Center for Infectious Disease"/>
            <person name="Wu L."/>
            <person name="Ma J."/>
        </authorList>
    </citation>
    <scope>NUCLEOTIDE SEQUENCE [LARGE SCALE GENOMIC DNA]</scope>
    <source>
        <strain evidence="1 2">JCM 16343</strain>
    </source>
</reference>
<protein>
    <recommendedName>
        <fullName evidence="3">SGNH/GDSL hydrolase family protein</fullName>
    </recommendedName>
</protein>
<dbReference type="Proteomes" id="UP001501787">
    <property type="component" value="Unassembled WGS sequence"/>
</dbReference>
<dbReference type="EMBL" id="BAAAFR010000002">
    <property type="protein sequence ID" value="GAA0316325.1"/>
    <property type="molecule type" value="Genomic_DNA"/>
</dbReference>
<comment type="caution">
    <text evidence="1">The sequence shown here is derived from an EMBL/GenBank/DDBJ whole genome shotgun (WGS) entry which is preliminary data.</text>
</comment>
<accession>A0ABN0VSN1</accession>
<keyword evidence="2" id="KW-1185">Reference proteome</keyword>
<evidence type="ECO:0008006" key="3">
    <source>
        <dbReference type="Google" id="ProtNLM"/>
    </source>
</evidence>
<evidence type="ECO:0000313" key="1">
    <source>
        <dbReference type="EMBL" id="GAA0316325.1"/>
    </source>
</evidence>
<dbReference type="RefSeq" id="WP_227691478.1">
    <property type="nucleotide sequence ID" value="NZ_BAAAFR010000002.1"/>
</dbReference>
<evidence type="ECO:0000313" key="2">
    <source>
        <dbReference type="Proteomes" id="UP001501787"/>
    </source>
</evidence>